<sequence length="76" mass="8912">MATQIHAIRNWEADWDVYGAYLNTRVYPDRSMQWGTDRRTNNAGLVQCDRSERQCDLTAIPATPSDTMRREWVRGH</sequence>
<proteinExistence type="predicted"/>
<protein>
    <submittedName>
        <fullName evidence="1">Uncharacterized protein</fullName>
    </submittedName>
</protein>
<keyword evidence="2" id="KW-1185">Reference proteome</keyword>
<comment type="caution">
    <text evidence="1">The sequence shown here is derived from an EMBL/GenBank/DDBJ whole genome shotgun (WGS) entry which is preliminary data.</text>
</comment>
<dbReference type="EMBL" id="JBHFFA010000003">
    <property type="protein sequence ID" value="KAL2634621.1"/>
    <property type="molecule type" value="Genomic_DNA"/>
</dbReference>
<accession>A0ABD1YV28</accession>
<organism evidence="1 2">
    <name type="scientific">Riccia fluitans</name>
    <dbReference type="NCBI Taxonomy" id="41844"/>
    <lineage>
        <taxon>Eukaryota</taxon>
        <taxon>Viridiplantae</taxon>
        <taxon>Streptophyta</taxon>
        <taxon>Embryophyta</taxon>
        <taxon>Marchantiophyta</taxon>
        <taxon>Marchantiopsida</taxon>
        <taxon>Marchantiidae</taxon>
        <taxon>Marchantiales</taxon>
        <taxon>Ricciaceae</taxon>
        <taxon>Riccia</taxon>
    </lineage>
</organism>
<dbReference type="Proteomes" id="UP001605036">
    <property type="component" value="Unassembled WGS sequence"/>
</dbReference>
<reference evidence="1 2" key="1">
    <citation type="submission" date="2024-09" db="EMBL/GenBank/DDBJ databases">
        <title>Chromosome-scale assembly of Riccia fluitans.</title>
        <authorList>
            <person name="Paukszto L."/>
            <person name="Sawicki J."/>
            <person name="Karawczyk K."/>
            <person name="Piernik-Szablinska J."/>
            <person name="Szczecinska M."/>
            <person name="Mazdziarz M."/>
        </authorList>
    </citation>
    <scope>NUCLEOTIDE SEQUENCE [LARGE SCALE GENOMIC DNA]</scope>
    <source>
        <strain evidence="1">Rf_01</strain>
        <tissue evidence="1">Aerial parts of the thallus</tissue>
    </source>
</reference>
<name>A0ABD1YV28_9MARC</name>
<evidence type="ECO:0000313" key="1">
    <source>
        <dbReference type="EMBL" id="KAL2634621.1"/>
    </source>
</evidence>
<evidence type="ECO:0000313" key="2">
    <source>
        <dbReference type="Proteomes" id="UP001605036"/>
    </source>
</evidence>
<gene>
    <name evidence="1" type="ORF">R1flu_006100</name>
</gene>
<dbReference type="AlphaFoldDB" id="A0ABD1YV28"/>